<dbReference type="InterPro" id="IPR024077">
    <property type="entry name" value="Neurolysin/TOP_dom2"/>
</dbReference>
<evidence type="ECO:0000256" key="11">
    <source>
        <dbReference type="SAM" id="SignalP"/>
    </source>
</evidence>
<dbReference type="Proteomes" id="UP000830401">
    <property type="component" value="Chromosome"/>
</dbReference>
<evidence type="ECO:0000256" key="4">
    <source>
        <dbReference type="ARBA" id="ARBA00022801"/>
    </source>
</evidence>
<feature type="domain" description="Oligopeptidase A N-terminal" evidence="13">
    <location>
        <begin position="79"/>
        <end position="195"/>
    </location>
</feature>
<dbReference type="InterPro" id="IPR001567">
    <property type="entry name" value="Pept_M3A_M3B_dom"/>
</dbReference>
<dbReference type="EMBL" id="CP095061">
    <property type="protein sequence ID" value="UOQ64707.1"/>
    <property type="molecule type" value="Genomic_DNA"/>
</dbReference>
<evidence type="ECO:0000313" key="14">
    <source>
        <dbReference type="EMBL" id="UOQ64707.1"/>
    </source>
</evidence>
<gene>
    <name evidence="14" type="ORF">MUN86_14140</name>
</gene>
<dbReference type="RefSeq" id="WP_245118659.1">
    <property type="nucleotide sequence ID" value="NZ_CP095061.1"/>
</dbReference>
<dbReference type="InterPro" id="IPR024079">
    <property type="entry name" value="MetalloPept_cat_dom_sf"/>
</dbReference>
<dbReference type="PANTHER" id="PTHR43660:SF1">
    <property type="entry name" value="DIPEPTIDYL CARBOXYPEPTIDASE"/>
    <property type="match status" value="1"/>
</dbReference>
<dbReference type="InterPro" id="IPR045666">
    <property type="entry name" value="OpdA_N"/>
</dbReference>
<keyword evidence="15" id="KW-1185">Reference proteome</keyword>
<feature type="region of interest" description="Disordered" evidence="10">
    <location>
        <begin position="720"/>
        <end position="741"/>
    </location>
</feature>
<keyword evidence="5 9" id="KW-0862">Zinc</keyword>
<dbReference type="SUPFAM" id="SSF55486">
    <property type="entry name" value="Metalloproteases ('zincins'), catalytic domain"/>
    <property type="match status" value="1"/>
</dbReference>
<dbReference type="InterPro" id="IPR034005">
    <property type="entry name" value="M3A_DCP"/>
</dbReference>
<comment type="catalytic activity">
    <reaction evidence="7">
        <text>Hydrolysis of oligopeptides, with broad specificity. Gly or Ala commonly occur as P1 or P1' residues, but more distant residues are also important, as is shown by the fact that Z-Gly-Pro-Gly-|-Gly-Pro-Ala is cleaved, but not Z-(Gly)(5).</text>
        <dbReference type="EC" id="3.4.24.70"/>
    </reaction>
</comment>
<dbReference type="CDD" id="cd06456">
    <property type="entry name" value="M3A_DCP"/>
    <property type="match status" value="1"/>
</dbReference>
<proteinExistence type="inferred from homology"/>
<evidence type="ECO:0000256" key="1">
    <source>
        <dbReference type="ARBA" id="ARBA00006040"/>
    </source>
</evidence>
<dbReference type="PANTHER" id="PTHR43660">
    <property type="entry name" value="DIPEPTIDYL CARBOXYPEPTIDASE"/>
    <property type="match status" value="1"/>
</dbReference>
<accession>A0ABY4G1G5</accession>
<dbReference type="Gene3D" id="1.10.1370.10">
    <property type="entry name" value="Neurolysin, domain 3"/>
    <property type="match status" value="1"/>
</dbReference>
<keyword evidence="6 9" id="KW-0482">Metalloprotease</keyword>
<evidence type="ECO:0000256" key="2">
    <source>
        <dbReference type="ARBA" id="ARBA00022670"/>
    </source>
</evidence>
<dbReference type="Pfam" id="PF19310">
    <property type="entry name" value="TOP_N"/>
    <property type="match status" value="1"/>
</dbReference>
<feature type="signal peptide" evidence="11">
    <location>
        <begin position="1"/>
        <end position="32"/>
    </location>
</feature>
<feature type="chain" id="PRO_5046525302" description="oligopeptidase A" evidence="11">
    <location>
        <begin position="33"/>
        <end position="741"/>
    </location>
</feature>
<comment type="similarity">
    <text evidence="1 9">Belongs to the peptidase M3 family.</text>
</comment>
<dbReference type="Gene3D" id="3.40.390.10">
    <property type="entry name" value="Collagenase (Catalytic Domain)"/>
    <property type="match status" value="1"/>
</dbReference>
<reference evidence="14" key="1">
    <citation type="submission" date="2022-04" db="EMBL/GenBank/DDBJ databases">
        <title>Hymenobacter sp. isolated from the air.</title>
        <authorList>
            <person name="Won M."/>
            <person name="Lee C.-M."/>
            <person name="Woen H.-Y."/>
            <person name="Kwon S.-W."/>
        </authorList>
    </citation>
    <scope>NUCLEOTIDE SEQUENCE</scope>
    <source>
        <strain evidence="14">5420S-77</strain>
    </source>
</reference>
<protein>
    <recommendedName>
        <fullName evidence="8">oligopeptidase A</fullName>
        <ecNumber evidence="8">3.4.24.70</ecNumber>
    </recommendedName>
</protein>
<dbReference type="InterPro" id="IPR024080">
    <property type="entry name" value="Neurolysin/TOP_N"/>
</dbReference>
<keyword evidence="2 9" id="KW-0645">Protease</keyword>
<keyword evidence="11" id="KW-0732">Signal</keyword>
<dbReference type="Pfam" id="PF01432">
    <property type="entry name" value="Peptidase_M3"/>
    <property type="match status" value="1"/>
</dbReference>
<evidence type="ECO:0000256" key="9">
    <source>
        <dbReference type="RuleBase" id="RU003435"/>
    </source>
</evidence>
<dbReference type="Gene3D" id="1.20.1050.40">
    <property type="entry name" value="Endopeptidase. Chain P, domain 1"/>
    <property type="match status" value="1"/>
</dbReference>
<evidence type="ECO:0000256" key="8">
    <source>
        <dbReference type="ARBA" id="ARBA00026100"/>
    </source>
</evidence>
<evidence type="ECO:0000256" key="3">
    <source>
        <dbReference type="ARBA" id="ARBA00022723"/>
    </source>
</evidence>
<evidence type="ECO:0000313" key="15">
    <source>
        <dbReference type="Proteomes" id="UP000830401"/>
    </source>
</evidence>
<evidence type="ECO:0000256" key="5">
    <source>
        <dbReference type="ARBA" id="ARBA00022833"/>
    </source>
</evidence>
<evidence type="ECO:0000259" key="12">
    <source>
        <dbReference type="Pfam" id="PF01432"/>
    </source>
</evidence>
<evidence type="ECO:0000256" key="10">
    <source>
        <dbReference type="SAM" id="MobiDB-lite"/>
    </source>
</evidence>
<evidence type="ECO:0000256" key="6">
    <source>
        <dbReference type="ARBA" id="ARBA00023049"/>
    </source>
</evidence>
<dbReference type="EC" id="3.4.24.70" evidence="8"/>
<dbReference type="InterPro" id="IPR045090">
    <property type="entry name" value="Pept_M3A_M3B"/>
</dbReference>
<feature type="domain" description="Peptidase M3A/M3B catalytic" evidence="12">
    <location>
        <begin position="271"/>
        <end position="720"/>
    </location>
</feature>
<evidence type="ECO:0000256" key="7">
    <source>
        <dbReference type="ARBA" id="ARBA00024603"/>
    </source>
</evidence>
<organism evidence="14 15">
    <name type="scientific">Hymenobacter volaticus</name>
    <dbReference type="NCBI Taxonomy" id="2932254"/>
    <lineage>
        <taxon>Bacteria</taxon>
        <taxon>Pseudomonadati</taxon>
        <taxon>Bacteroidota</taxon>
        <taxon>Cytophagia</taxon>
        <taxon>Cytophagales</taxon>
        <taxon>Hymenobacteraceae</taxon>
        <taxon>Hymenobacter</taxon>
    </lineage>
</organism>
<comment type="cofactor">
    <cofactor evidence="9">
        <name>Zn(2+)</name>
        <dbReference type="ChEBI" id="CHEBI:29105"/>
    </cofactor>
    <text evidence="9">Binds 1 zinc ion.</text>
</comment>
<keyword evidence="3 9" id="KW-0479">Metal-binding</keyword>
<feature type="compositionally biased region" description="Low complexity" evidence="10">
    <location>
        <begin position="726"/>
        <end position="735"/>
    </location>
</feature>
<keyword evidence="4 9" id="KW-0378">Hydrolase</keyword>
<name>A0ABY4G1G5_9BACT</name>
<evidence type="ECO:0000259" key="13">
    <source>
        <dbReference type="Pfam" id="PF19310"/>
    </source>
</evidence>
<sequence>MSNLTFSGGRRLTSALLAFSLAAYVNPTPTSAQTAPAVAAVRPDSNPLLASWAGPYGGFPAFDKVQVAHFKPALEAAMAENLKEIQAIASNAQAPTFENTIAALERAGHTLDQVQTVYGVWAGTMSSPEVQAVQREMAPRMAAFGDQITQNEPLFKRIEAVYNSPDKKKLTPEQQRLTFVYYNNFVRAGAKLDAKAKTRLSEINQQLAGLFTRFSQNVLADETDSVMVLKTPADLAGLPTSLRDDAANTATARKISAVGVITNTRSSIEPFLTYSDQRKLREKAWRMFYNRGDNGGAHDNNALITEILQLRAERAKLLGYATHAHLRLDNTMAKTPEKAMALMEEVWAPAVARVKEEVADMQALAKKEGANIKIEPWDYRYYSEKVRKARYDLDQNEVKQYLQLDKMREGMFWVAGELFNFTFSPVTDVPVYHPDVKVWEVKDKTSGKHVGLWYFDPYARPGKRSGAWMNAYRKQERMNGEVNTIVSNNSNFVKGKDGAPTLISWTDATTLFHEFGHALHGLSSNVTYPTLSGTSVVRDYVEFPSQVLENWLPTPQVLQRFAVHYQTGKPIPQALVDRIEKASTFNQGFETTEFLASALIDMKLHLAGDQKIDADKFERETLAQLGMPSEIVMRHRTPQFSHVFSSDGYSAGYYSYLWSVVLASDAYGAFTEAGGPYDKAVGQRLTKYIFSVGNTVDPADAYRSFRGRDPKIDALMRERGFPLKGAKASPPATKKPATKKS</sequence>